<dbReference type="Proteomes" id="UP000030689">
    <property type="component" value="Unassembled WGS sequence"/>
</dbReference>
<evidence type="ECO:0000313" key="1">
    <source>
        <dbReference type="EMBL" id="ESQ30019.1"/>
    </source>
</evidence>
<reference evidence="1 2" key="1">
    <citation type="journal article" date="2013" name="Front. Plant Sci.">
        <title>The Reference Genome of the Halophytic Plant Eutrema salsugineum.</title>
        <authorList>
            <person name="Yang R."/>
            <person name="Jarvis D.E."/>
            <person name="Chen H."/>
            <person name="Beilstein M.A."/>
            <person name="Grimwood J."/>
            <person name="Jenkins J."/>
            <person name="Shu S."/>
            <person name="Prochnik S."/>
            <person name="Xin M."/>
            <person name="Ma C."/>
            <person name="Schmutz J."/>
            <person name="Wing R.A."/>
            <person name="Mitchell-Olds T."/>
            <person name="Schumaker K.S."/>
            <person name="Wang X."/>
        </authorList>
    </citation>
    <scope>NUCLEOTIDE SEQUENCE [LARGE SCALE GENOMIC DNA]</scope>
</reference>
<organism evidence="1 2">
    <name type="scientific">Eutrema salsugineum</name>
    <name type="common">Saltwater cress</name>
    <name type="synonym">Sisymbrium salsugineum</name>
    <dbReference type="NCBI Taxonomy" id="72664"/>
    <lineage>
        <taxon>Eukaryota</taxon>
        <taxon>Viridiplantae</taxon>
        <taxon>Streptophyta</taxon>
        <taxon>Embryophyta</taxon>
        <taxon>Tracheophyta</taxon>
        <taxon>Spermatophyta</taxon>
        <taxon>Magnoliopsida</taxon>
        <taxon>eudicotyledons</taxon>
        <taxon>Gunneridae</taxon>
        <taxon>Pentapetalae</taxon>
        <taxon>rosids</taxon>
        <taxon>malvids</taxon>
        <taxon>Brassicales</taxon>
        <taxon>Brassicaceae</taxon>
        <taxon>Eutremeae</taxon>
        <taxon>Eutrema</taxon>
    </lineage>
</organism>
<sequence>MHISIETVKGKNINLEVKDSSQTIDLKIHGPTRQLILRPGPGRDAAMMNFLSTFEGETFSPVVKDSRPLKKSRL</sequence>
<dbReference type="EMBL" id="KI517809">
    <property type="protein sequence ID" value="ESQ30019.1"/>
    <property type="molecule type" value="Genomic_DNA"/>
</dbReference>
<evidence type="ECO:0000313" key="2">
    <source>
        <dbReference type="Proteomes" id="UP000030689"/>
    </source>
</evidence>
<name>V4KFU4_EUTSA</name>
<gene>
    <name evidence="1" type="ORF">EUTSA_v10012342mg</name>
</gene>
<dbReference type="KEGG" id="eus:EUTSA_v10012342mg"/>
<keyword evidence="2" id="KW-1185">Reference proteome</keyword>
<dbReference type="AlphaFoldDB" id="V4KFU4"/>
<proteinExistence type="predicted"/>
<protein>
    <submittedName>
        <fullName evidence="1">Uncharacterized protein</fullName>
    </submittedName>
</protein>
<dbReference type="STRING" id="72664.V4KFU4"/>
<dbReference type="Gramene" id="ESQ30019">
    <property type="protein sequence ID" value="ESQ30019"/>
    <property type="gene ID" value="EUTSA_v10012342mg"/>
</dbReference>
<dbReference type="eggNOG" id="KOG0001">
    <property type="taxonomic scope" value="Eukaryota"/>
</dbReference>
<accession>V4KFU4</accession>